<reference evidence="1" key="1">
    <citation type="journal article" date="2021" name="Environ. Microbiol.">
        <title>Gene family expansions and transcriptome signatures uncover fungal adaptations to wood decay.</title>
        <authorList>
            <person name="Hage H."/>
            <person name="Miyauchi S."/>
            <person name="Viragh M."/>
            <person name="Drula E."/>
            <person name="Min B."/>
            <person name="Chaduli D."/>
            <person name="Navarro D."/>
            <person name="Favel A."/>
            <person name="Norest M."/>
            <person name="Lesage-Meessen L."/>
            <person name="Balint B."/>
            <person name="Merenyi Z."/>
            <person name="de Eugenio L."/>
            <person name="Morin E."/>
            <person name="Martinez A.T."/>
            <person name="Baldrian P."/>
            <person name="Stursova M."/>
            <person name="Martinez M.J."/>
            <person name="Novotny C."/>
            <person name="Magnuson J.K."/>
            <person name="Spatafora J.W."/>
            <person name="Maurice S."/>
            <person name="Pangilinan J."/>
            <person name="Andreopoulos W."/>
            <person name="LaButti K."/>
            <person name="Hundley H."/>
            <person name="Na H."/>
            <person name="Kuo A."/>
            <person name="Barry K."/>
            <person name="Lipzen A."/>
            <person name="Henrissat B."/>
            <person name="Riley R."/>
            <person name="Ahrendt S."/>
            <person name="Nagy L.G."/>
            <person name="Grigoriev I.V."/>
            <person name="Martin F."/>
            <person name="Rosso M.N."/>
        </authorList>
    </citation>
    <scope>NUCLEOTIDE SEQUENCE</scope>
    <source>
        <strain evidence="1">CBS 384.51</strain>
    </source>
</reference>
<protein>
    <submittedName>
        <fullName evidence="1">Uncharacterized protein</fullName>
    </submittedName>
</protein>
<dbReference type="Proteomes" id="UP001055072">
    <property type="component" value="Unassembled WGS sequence"/>
</dbReference>
<evidence type="ECO:0000313" key="2">
    <source>
        <dbReference type="Proteomes" id="UP001055072"/>
    </source>
</evidence>
<evidence type="ECO:0000313" key="1">
    <source>
        <dbReference type="EMBL" id="KAI0089749.1"/>
    </source>
</evidence>
<keyword evidence="2" id="KW-1185">Reference proteome</keyword>
<name>A0ACB8U696_9APHY</name>
<comment type="caution">
    <text evidence="1">The sequence shown here is derived from an EMBL/GenBank/DDBJ whole genome shotgun (WGS) entry which is preliminary data.</text>
</comment>
<feature type="non-terminal residue" evidence="1">
    <location>
        <position position="1"/>
    </location>
</feature>
<dbReference type="EMBL" id="MU274909">
    <property type="protein sequence ID" value="KAI0089749.1"/>
    <property type="molecule type" value="Genomic_DNA"/>
</dbReference>
<sequence>MGPSLSAVFSSLLDSAWHALARTGSSGERFSICRISSILVARSRDCFLFSSAVLAYSRISLRPTTTTFKGGNASETPLSGSKIADMISSEVRAAVREKIFRNLGIVRKCIDEWDSDGGLKERELERLFRTGTRGVHHASSGSAKLPLPLHPAREGVLRVVGKPASSYTMSPHCYQEFEC</sequence>
<organism evidence="1 2">
    <name type="scientific">Irpex rosettiformis</name>
    <dbReference type="NCBI Taxonomy" id="378272"/>
    <lineage>
        <taxon>Eukaryota</taxon>
        <taxon>Fungi</taxon>
        <taxon>Dikarya</taxon>
        <taxon>Basidiomycota</taxon>
        <taxon>Agaricomycotina</taxon>
        <taxon>Agaricomycetes</taxon>
        <taxon>Polyporales</taxon>
        <taxon>Irpicaceae</taxon>
        <taxon>Irpex</taxon>
    </lineage>
</organism>
<gene>
    <name evidence="1" type="ORF">BDY19DRAFT_940617</name>
</gene>
<accession>A0ACB8U696</accession>
<proteinExistence type="predicted"/>